<comment type="caution">
    <text evidence="2">The sequence shown here is derived from an EMBL/GenBank/DDBJ whole genome shotgun (WGS) entry which is preliminary data.</text>
</comment>
<feature type="coiled-coil region" evidence="1">
    <location>
        <begin position="357"/>
        <end position="384"/>
    </location>
</feature>
<proteinExistence type="predicted"/>
<keyword evidence="3" id="KW-1185">Reference proteome</keyword>
<accession>A0A7J9A3D4</accession>
<dbReference type="AlphaFoldDB" id="A0A7J9A3D4"/>
<sequence length="417" mass="47560">MATSGECEGDGEENGEQFLFQQTQKLLSLYLGVSFSVFLAYLPESSLALLPKLQTQTRDITARLLTAEEQLRQMKSRRKEDSKANARVVEIFATHRNAWQAEEKQLLQQIQDQRAKIEELERETHESKRRIEELQDIIGFISTASGAAGGEQQQEEEQQMEEAFAAEDTRDDQLKFNGVLNVAHNGNFPFTPDLLASASSKFWADRATVWQDIQCESLESLYHMKHFVARRESPWKVDGESTGVSSKLKLLEQELLNLEKLGKSDFSRVPSLMRKQARRYQALTAKIDDLCRRMQASDPSEPTLSVEFRTQRQTEFLLEAFRLQQHASETGQKLMALQTEIGKSYYKDDIGSSGSAKAGTKRSMDSIRNNLQEVQRNLEIWLARIIGDLEGILARDGSCSSRVREYCVSRYNSHFVQ</sequence>
<protein>
    <submittedName>
        <fullName evidence="2">Uncharacterized protein</fullName>
    </submittedName>
</protein>
<reference evidence="2 3" key="1">
    <citation type="journal article" date="2019" name="Genome Biol. Evol.">
        <title>Insights into the evolution of the New World diploid cottons (Gossypium, subgenus Houzingenia) based on genome sequencing.</title>
        <authorList>
            <person name="Grover C.E."/>
            <person name="Arick M.A. 2nd"/>
            <person name="Thrash A."/>
            <person name="Conover J.L."/>
            <person name="Sanders W.S."/>
            <person name="Peterson D.G."/>
            <person name="Frelichowski J.E."/>
            <person name="Scheffler J.A."/>
            <person name="Scheffler B.E."/>
            <person name="Wendel J.F."/>
        </authorList>
    </citation>
    <scope>NUCLEOTIDE SEQUENCE [LARGE SCALE GENOMIC DNA]</scope>
    <source>
        <strain evidence="2">4</strain>
        <tissue evidence="2">Leaf</tissue>
    </source>
</reference>
<evidence type="ECO:0000313" key="2">
    <source>
        <dbReference type="EMBL" id="MBA0718495.1"/>
    </source>
</evidence>
<name>A0A7J9A3D4_9ROSI</name>
<feature type="coiled-coil region" evidence="1">
    <location>
        <begin position="96"/>
        <end position="137"/>
    </location>
</feature>
<evidence type="ECO:0000256" key="1">
    <source>
        <dbReference type="SAM" id="Coils"/>
    </source>
</evidence>
<keyword evidence="1" id="KW-0175">Coiled coil</keyword>
<evidence type="ECO:0000313" key="3">
    <source>
        <dbReference type="Proteomes" id="UP000593574"/>
    </source>
</evidence>
<dbReference type="EMBL" id="JABEZV010000008">
    <property type="protein sequence ID" value="MBA0718495.1"/>
    <property type="molecule type" value="Genomic_DNA"/>
</dbReference>
<dbReference type="Proteomes" id="UP000593574">
    <property type="component" value="Unassembled WGS sequence"/>
</dbReference>
<dbReference type="PANTHER" id="PTHR47747:SF3">
    <property type="entry name" value="OS03G0853600 PROTEIN"/>
    <property type="match status" value="1"/>
</dbReference>
<dbReference type="PANTHER" id="PTHR47747">
    <property type="entry name" value="RIBONUCLEASE P PROTEIN SUBUNIT P38-LIKE PROTEIN"/>
    <property type="match status" value="1"/>
</dbReference>
<gene>
    <name evidence="2" type="ORF">Golax_006242</name>
</gene>
<organism evidence="2 3">
    <name type="scientific">Gossypium laxum</name>
    <dbReference type="NCBI Taxonomy" id="34288"/>
    <lineage>
        <taxon>Eukaryota</taxon>
        <taxon>Viridiplantae</taxon>
        <taxon>Streptophyta</taxon>
        <taxon>Embryophyta</taxon>
        <taxon>Tracheophyta</taxon>
        <taxon>Spermatophyta</taxon>
        <taxon>Magnoliopsida</taxon>
        <taxon>eudicotyledons</taxon>
        <taxon>Gunneridae</taxon>
        <taxon>Pentapetalae</taxon>
        <taxon>rosids</taxon>
        <taxon>malvids</taxon>
        <taxon>Malvales</taxon>
        <taxon>Malvaceae</taxon>
        <taxon>Malvoideae</taxon>
        <taxon>Gossypium</taxon>
    </lineage>
</organism>